<name>A0AAT9FKV4_9BACT</name>
<dbReference type="Pfam" id="PF00034">
    <property type="entry name" value="Cytochrom_C"/>
    <property type="match status" value="1"/>
</dbReference>
<keyword evidence="2 4" id="KW-0479">Metal-binding</keyword>
<gene>
    <name evidence="8" type="ORF">NT6N_16660</name>
</gene>
<feature type="transmembrane region" description="Helical" evidence="6">
    <location>
        <begin position="6"/>
        <end position="29"/>
    </location>
</feature>
<feature type="region of interest" description="Disordered" evidence="5">
    <location>
        <begin position="303"/>
        <end position="325"/>
    </location>
</feature>
<evidence type="ECO:0000256" key="3">
    <source>
        <dbReference type="ARBA" id="ARBA00023004"/>
    </source>
</evidence>
<reference evidence="8" key="1">
    <citation type="submission" date="2024-07" db="EMBL/GenBank/DDBJ databases">
        <title>Complete genome sequence of Verrucomicrobiaceae bacterium NT6N.</title>
        <authorList>
            <person name="Huang C."/>
            <person name="Takami H."/>
            <person name="Hamasaki K."/>
        </authorList>
    </citation>
    <scope>NUCLEOTIDE SEQUENCE</scope>
    <source>
        <strain evidence="8">NT6N</strain>
    </source>
</reference>
<dbReference type="InterPro" id="IPR009056">
    <property type="entry name" value="Cyt_c-like_dom"/>
</dbReference>
<dbReference type="InterPro" id="IPR011042">
    <property type="entry name" value="6-blade_b-propeller_TolB-like"/>
</dbReference>
<sequence length="679" mass="74596">MATFNFTHLLILMHCFTRILAIYIGLFSLANGETKKKKFDPKLDKNAAADELHPLCRMENVYPDQDVELKVSAMAFHGDDLYVTVFTPDRTNKAPFKKGEVYKVTGIIGNSDRSKIKANRLMGDLYEPTAIAVHENKIYIGEKDKISRLEDRNNDGVFTADEKVVLIDGLSQPNFHTYTVGFEKLVREGKTYLVGNLTTSIRQGGSRDLNITVNPKTKRGSTFLLGPVTGKETPADVDISYYAGGFRTPNGIAVGPDDEIIVTDNQGVFNPSNEFIRLSPEAFYGHFLLKKNNTNIAAYQPEDVDSGKGGSKHQTPPTVHLPQGIVHRSPTQPVILKNLTGPLSVYNGQWLVGDLTLGRINRVFLEEVEGTWQGAVFLHSGGHDPEGKTGLTAGPNRFAEGPDGNLYVGHIGDGGLWRFLPEPGKEPKPSYGLQRLSFVGAKDVPADFNEMVAIRDIPGGLEIELFKPISEAELKAAQFNISQWTYVPTNGYGGANMGTEKLSATSASLTKDGKRIRLTLPGIRDNSPPFATRGDYTSENVGWVIDVEINKLPLYKNKAWYTMIKHQGGGAKTALAVSVNAKKDPIGYAKAQHKAVCAACHSTDGTRLVGPTFKGLFGRTQKIIRDGKTVEVKVDDDYLRRAINDPLAEYPEGYQPAMPAVNLPAHEQKALIKWIKTLK</sequence>
<feature type="domain" description="Cytochrome c" evidence="7">
    <location>
        <begin position="582"/>
        <end position="679"/>
    </location>
</feature>
<dbReference type="Gene3D" id="1.10.760.10">
    <property type="entry name" value="Cytochrome c-like domain"/>
    <property type="match status" value="1"/>
</dbReference>
<dbReference type="GO" id="GO:0009055">
    <property type="term" value="F:electron transfer activity"/>
    <property type="evidence" value="ECO:0007669"/>
    <property type="project" value="InterPro"/>
</dbReference>
<evidence type="ECO:0000256" key="6">
    <source>
        <dbReference type="SAM" id="Phobius"/>
    </source>
</evidence>
<keyword evidence="6" id="KW-1133">Transmembrane helix</keyword>
<proteinExistence type="predicted"/>
<evidence type="ECO:0000259" key="7">
    <source>
        <dbReference type="PROSITE" id="PS51007"/>
    </source>
</evidence>
<keyword evidence="6" id="KW-0472">Membrane</keyword>
<dbReference type="AlphaFoldDB" id="A0AAT9FKV4"/>
<dbReference type="Gene3D" id="2.120.10.30">
    <property type="entry name" value="TolB, C-terminal domain"/>
    <property type="match status" value="1"/>
</dbReference>
<dbReference type="SUPFAM" id="SSF46626">
    <property type="entry name" value="Cytochrome c"/>
    <property type="match status" value="1"/>
</dbReference>
<dbReference type="InterPro" id="IPR036909">
    <property type="entry name" value="Cyt_c-like_dom_sf"/>
</dbReference>
<accession>A0AAT9FKV4</accession>
<keyword evidence="1 4" id="KW-0349">Heme</keyword>
<organism evidence="8">
    <name type="scientific">Oceaniferula spumae</name>
    <dbReference type="NCBI Taxonomy" id="2979115"/>
    <lineage>
        <taxon>Bacteria</taxon>
        <taxon>Pseudomonadati</taxon>
        <taxon>Verrucomicrobiota</taxon>
        <taxon>Verrucomicrobiia</taxon>
        <taxon>Verrucomicrobiales</taxon>
        <taxon>Verrucomicrobiaceae</taxon>
        <taxon>Oceaniferula</taxon>
    </lineage>
</organism>
<dbReference type="KEGG" id="osu:NT6N_16660"/>
<dbReference type="GO" id="GO:0020037">
    <property type="term" value="F:heme binding"/>
    <property type="evidence" value="ECO:0007669"/>
    <property type="project" value="InterPro"/>
</dbReference>
<dbReference type="PROSITE" id="PS51007">
    <property type="entry name" value="CYTC"/>
    <property type="match status" value="1"/>
</dbReference>
<evidence type="ECO:0000256" key="1">
    <source>
        <dbReference type="ARBA" id="ARBA00022617"/>
    </source>
</evidence>
<dbReference type="InterPro" id="IPR011041">
    <property type="entry name" value="Quinoprot_gluc/sorb_DH_b-prop"/>
</dbReference>
<evidence type="ECO:0000256" key="2">
    <source>
        <dbReference type="ARBA" id="ARBA00022723"/>
    </source>
</evidence>
<keyword evidence="6" id="KW-0812">Transmembrane</keyword>
<dbReference type="PANTHER" id="PTHR33546:SF1">
    <property type="entry name" value="LARGE, MULTIFUNCTIONAL SECRETED PROTEIN"/>
    <property type="match status" value="1"/>
</dbReference>
<dbReference type="SUPFAM" id="SSF50952">
    <property type="entry name" value="Soluble quinoprotein glucose dehydrogenase"/>
    <property type="match status" value="1"/>
</dbReference>
<evidence type="ECO:0000313" key="8">
    <source>
        <dbReference type="EMBL" id="BDS06626.1"/>
    </source>
</evidence>
<dbReference type="GO" id="GO:0046872">
    <property type="term" value="F:metal ion binding"/>
    <property type="evidence" value="ECO:0007669"/>
    <property type="project" value="UniProtKB-KW"/>
</dbReference>
<evidence type="ECO:0000256" key="5">
    <source>
        <dbReference type="SAM" id="MobiDB-lite"/>
    </source>
</evidence>
<dbReference type="PANTHER" id="PTHR33546">
    <property type="entry name" value="LARGE, MULTIFUNCTIONAL SECRETED PROTEIN-RELATED"/>
    <property type="match status" value="1"/>
</dbReference>
<keyword evidence="3 4" id="KW-0408">Iron</keyword>
<evidence type="ECO:0000256" key="4">
    <source>
        <dbReference type="PROSITE-ProRule" id="PRU00433"/>
    </source>
</evidence>
<dbReference type="EMBL" id="AP026866">
    <property type="protein sequence ID" value="BDS06626.1"/>
    <property type="molecule type" value="Genomic_DNA"/>
</dbReference>
<protein>
    <recommendedName>
        <fullName evidence="7">Cytochrome c domain-containing protein</fullName>
    </recommendedName>
</protein>